<keyword evidence="2" id="KW-1185">Reference proteome</keyword>
<sequence>MCIAIATTNHPDYPFILLSNRDEFFKRPTKQTHVHNINPNPSITDDDNIKILSPLDLARPEHGTWIGTTSNGKFAVLVNYREVDNQLGVNGEVSRGVLPLDYLSSNESDIEWKNKLNSRIDLSKIGGFTLLYGHLKINQQTGKINPLSIISNRGHYGKIFESETTTNGIIGTSCDVKTNEDDDIIAISSKTFGLSNSLFNEPWNKVEIGEKLLDQLIKKAIVEKQSQQEIVTECFKLLSHNTYNPKYLDDNEFDTKLNELKNSIFIPPLLRNEGYKLESTTIGKYYGTRTQTVILFDKFGNLNYYEKNIHKSDNLEEKDDTINHFKVNTNNNIIKKV</sequence>
<dbReference type="OrthoDB" id="191601at2759"/>
<name>A0A9W4TQX8_9ASCO</name>
<evidence type="ECO:0008006" key="3">
    <source>
        <dbReference type="Google" id="ProtNLM"/>
    </source>
</evidence>
<protein>
    <recommendedName>
        <fullName evidence="3">DUF833-domain-containing protein</fullName>
    </recommendedName>
</protein>
<gene>
    <name evidence="1" type="ORF">CANVERA_P0554</name>
</gene>
<dbReference type="InterPro" id="IPR008551">
    <property type="entry name" value="TANGO2"/>
</dbReference>
<dbReference type="Proteomes" id="UP001152885">
    <property type="component" value="Unassembled WGS sequence"/>
</dbReference>
<dbReference type="PANTHER" id="PTHR17985:SF8">
    <property type="entry name" value="TRANSPORT AND GOLGI ORGANIZATION PROTEIN 2 HOMOLOG"/>
    <property type="match status" value="1"/>
</dbReference>
<proteinExistence type="predicted"/>
<dbReference type="GO" id="GO:0007030">
    <property type="term" value="P:Golgi organization"/>
    <property type="evidence" value="ECO:0007669"/>
    <property type="project" value="TreeGrafter"/>
</dbReference>
<evidence type="ECO:0000313" key="1">
    <source>
        <dbReference type="EMBL" id="CAI5756036.1"/>
    </source>
</evidence>
<dbReference type="Pfam" id="PF05742">
    <property type="entry name" value="TANGO2"/>
    <property type="match status" value="1"/>
</dbReference>
<evidence type="ECO:0000313" key="2">
    <source>
        <dbReference type="Proteomes" id="UP001152885"/>
    </source>
</evidence>
<dbReference type="PANTHER" id="PTHR17985">
    <property type="entry name" value="SER/THR-RICH PROTEIN T10 IN DGCR REGION"/>
    <property type="match status" value="1"/>
</dbReference>
<dbReference type="GO" id="GO:0005794">
    <property type="term" value="C:Golgi apparatus"/>
    <property type="evidence" value="ECO:0007669"/>
    <property type="project" value="TreeGrafter"/>
</dbReference>
<comment type="caution">
    <text evidence="1">The sequence shown here is derived from an EMBL/GenBank/DDBJ whole genome shotgun (WGS) entry which is preliminary data.</text>
</comment>
<dbReference type="GO" id="GO:0009306">
    <property type="term" value="P:protein secretion"/>
    <property type="evidence" value="ECO:0007669"/>
    <property type="project" value="TreeGrafter"/>
</dbReference>
<dbReference type="EMBL" id="CANTUO010000001">
    <property type="protein sequence ID" value="CAI5756036.1"/>
    <property type="molecule type" value="Genomic_DNA"/>
</dbReference>
<accession>A0A9W4TQX8</accession>
<organism evidence="1 2">
    <name type="scientific">Candida verbasci</name>
    <dbReference type="NCBI Taxonomy" id="1227364"/>
    <lineage>
        <taxon>Eukaryota</taxon>
        <taxon>Fungi</taxon>
        <taxon>Dikarya</taxon>
        <taxon>Ascomycota</taxon>
        <taxon>Saccharomycotina</taxon>
        <taxon>Pichiomycetes</taxon>
        <taxon>Debaryomycetaceae</taxon>
        <taxon>Candida/Lodderomyces clade</taxon>
        <taxon>Candida</taxon>
    </lineage>
</organism>
<reference evidence="1" key="1">
    <citation type="submission" date="2022-12" db="EMBL/GenBank/DDBJ databases">
        <authorList>
            <person name="Brejova B."/>
        </authorList>
    </citation>
    <scope>NUCLEOTIDE SEQUENCE</scope>
</reference>
<dbReference type="AlphaFoldDB" id="A0A9W4TQX8"/>